<dbReference type="Proteomes" id="UP000240800">
    <property type="component" value="Unassembled WGS sequence"/>
</dbReference>
<dbReference type="PANTHER" id="PTHR12526:SF629">
    <property type="entry name" value="TEICHURONIC ACID BIOSYNTHESIS GLYCOSYLTRANSFERASE TUAH-RELATED"/>
    <property type="match status" value="1"/>
</dbReference>
<dbReference type="Pfam" id="PF05045">
    <property type="entry name" value="RgpF"/>
    <property type="match status" value="1"/>
</dbReference>
<keyword evidence="2 3" id="KW-0808">Transferase</keyword>
<dbReference type="InterPro" id="IPR007739">
    <property type="entry name" value="RgpF"/>
</dbReference>
<name>A0ABX5J8J5_9RHOB</name>
<dbReference type="Gene3D" id="3.40.50.2000">
    <property type="entry name" value="Glycogen Phosphorylase B"/>
    <property type="match status" value="1"/>
</dbReference>
<dbReference type="CDD" id="cd01635">
    <property type="entry name" value="Glycosyltransferase_GTB-type"/>
    <property type="match status" value="1"/>
</dbReference>
<dbReference type="RefSeq" id="WP_069330509.1">
    <property type="nucleotide sequence ID" value="NZ_MABH01000041.1"/>
</dbReference>
<dbReference type="EMBL" id="PZZW01000008">
    <property type="protein sequence ID" value="PTM76481.1"/>
    <property type="molecule type" value="Genomic_DNA"/>
</dbReference>
<dbReference type="Pfam" id="PF13692">
    <property type="entry name" value="Glyco_trans_1_4"/>
    <property type="match status" value="1"/>
</dbReference>
<sequence>MSAVDDLWRSLAPEHVLAVRPDFRHHPDGEEGFYDELKAQLPGLDRLVAGLTTLPALSEAIAAGEPDACHLACELIRLGEPVDRTVSDFSHEAYRAWYPDIAKAEMDPFRHYLEHGWKEGRRTLASLRDKCHAGRRAYNPAVQTCLIAVHELSRTGAPMVGLDLAREAAETCNVVVVAVRGGPLLEDFLEHVCHLVITENPFGDILFLSLESFNRIDFAILNSVEAVPLVRYTVARDIPFVTYIHEYTDYTYPNYKVTLTSLFSDLMIFSSDHVRQSWSGWLRDVECDIDRDTRILPQRPARMGGCTEDRIREARERISALIGRDCAHVRLVCGAGHLQWRKGTDIFAMAAQICAPRDPDTVFLWIGDGLNPEDMEFGVWMSYHLRQIGAGRPEGNLFLLPAGPAYPDVLAAADAMFVSSRLDPLPNVVFDALAAGCRIVLFEGASGFGDAVYRRSGRIRTVEYANPAAAAEALLDLPRKTPGPAREAAPEADGLFARIRRALLDRLATHRYFVRGASEIDMPMLFHEPEQAEYRILEREKMMRYGRRRMWRDLAEVEERLADSDNWVHRKLRIAPYGTAQTSELPRFSLHVHAFYTDDLAQDVRQHAAYRCASRIVVTTDSDRKADEIRTLMGAVGLAPEVLVRPNRGRDILPFLQLFLPGGAAGEDEIWCHLHQKKSLATTDSGDIWRAFLLRILLGDEASLSDAVTHLRDPGVGLVAPFDPYFIPWDASRALLPRVAPRLPGPLPDNPLLFPVGNMFFVRSTVVRAMNDLFGAAYPWPNEPIPNDGTEFHLIERLWPAMAAQCGLASVFVHKLDQRRV</sequence>
<protein>
    <submittedName>
        <fullName evidence="3">Glycosyl transferase family 4</fullName>
    </submittedName>
</protein>
<organism evidence="3 4">
    <name type="scientific">Cereibacter johrii</name>
    <dbReference type="NCBI Taxonomy" id="445629"/>
    <lineage>
        <taxon>Bacteria</taxon>
        <taxon>Pseudomonadati</taxon>
        <taxon>Pseudomonadota</taxon>
        <taxon>Alphaproteobacteria</taxon>
        <taxon>Rhodobacterales</taxon>
        <taxon>Paracoccaceae</taxon>
        <taxon>Cereibacter</taxon>
    </lineage>
</organism>
<accession>A0ABX5J8J5</accession>
<proteinExistence type="predicted"/>
<keyword evidence="1" id="KW-0328">Glycosyltransferase</keyword>
<evidence type="ECO:0000256" key="1">
    <source>
        <dbReference type="ARBA" id="ARBA00022676"/>
    </source>
</evidence>
<evidence type="ECO:0000313" key="4">
    <source>
        <dbReference type="Proteomes" id="UP000240800"/>
    </source>
</evidence>
<dbReference type="GO" id="GO:0016740">
    <property type="term" value="F:transferase activity"/>
    <property type="evidence" value="ECO:0007669"/>
    <property type="project" value="UniProtKB-KW"/>
</dbReference>
<evidence type="ECO:0000313" key="3">
    <source>
        <dbReference type="EMBL" id="PTM76481.1"/>
    </source>
</evidence>
<reference evidence="3 4" key="1">
    <citation type="submission" date="2018-04" db="EMBL/GenBank/DDBJ databases">
        <title>Genomic Encyclopedia of Type Strains, Phase III (KMG-III): the genomes of soil and plant-associated and newly described type strains.</title>
        <authorList>
            <person name="Whitman W."/>
        </authorList>
    </citation>
    <scope>NUCLEOTIDE SEQUENCE [LARGE SCALE GENOMIC DNA]</scope>
    <source>
        <strain evidence="3 4">JA192</strain>
    </source>
</reference>
<evidence type="ECO:0000256" key="2">
    <source>
        <dbReference type="ARBA" id="ARBA00022679"/>
    </source>
</evidence>
<comment type="caution">
    <text evidence="3">The sequence shown here is derived from an EMBL/GenBank/DDBJ whole genome shotgun (WGS) entry which is preliminary data.</text>
</comment>
<dbReference type="PANTHER" id="PTHR12526">
    <property type="entry name" value="GLYCOSYLTRANSFERASE"/>
    <property type="match status" value="1"/>
</dbReference>
<dbReference type="SUPFAM" id="SSF53756">
    <property type="entry name" value="UDP-Glycosyltransferase/glycogen phosphorylase"/>
    <property type="match status" value="1"/>
</dbReference>
<keyword evidence="4" id="KW-1185">Reference proteome</keyword>
<gene>
    <name evidence="3" type="ORF">C8J29_10879</name>
</gene>